<dbReference type="Proteomes" id="UP000821865">
    <property type="component" value="Chromosome 2"/>
</dbReference>
<reference evidence="1" key="1">
    <citation type="submission" date="2020-05" db="EMBL/GenBank/DDBJ databases">
        <title>Large-scale comparative analyses of tick genomes elucidate their genetic diversity and vector capacities.</title>
        <authorList>
            <person name="Jia N."/>
            <person name="Wang J."/>
            <person name="Shi W."/>
            <person name="Du L."/>
            <person name="Sun Y."/>
            <person name="Zhan W."/>
            <person name="Jiang J."/>
            <person name="Wang Q."/>
            <person name="Zhang B."/>
            <person name="Ji P."/>
            <person name="Sakyi L.B."/>
            <person name="Cui X."/>
            <person name="Yuan T."/>
            <person name="Jiang B."/>
            <person name="Yang W."/>
            <person name="Lam T.T.-Y."/>
            <person name="Chang Q."/>
            <person name="Ding S."/>
            <person name="Wang X."/>
            <person name="Zhu J."/>
            <person name="Ruan X."/>
            <person name="Zhao L."/>
            <person name="Wei J."/>
            <person name="Que T."/>
            <person name="Du C."/>
            <person name="Cheng J."/>
            <person name="Dai P."/>
            <person name="Han X."/>
            <person name="Huang E."/>
            <person name="Gao Y."/>
            <person name="Liu J."/>
            <person name="Shao H."/>
            <person name="Ye R."/>
            <person name="Li L."/>
            <person name="Wei W."/>
            <person name="Wang X."/>
            <person name="Wang C."/>
            <person name="Yang T."/>
            <person name="Huo Q."/>
            <person name="Li W."/>
            <person name="Guo W."/>
            <person name="Chen H."/>
            <person name="Zhou L."/>
            <person name="Ni X."/>
            <person name="Tian J."/>
            <person name="Zhou Y."/>
            <person name="Sheng Y."/>
            <person name="Liu T."/>
            <person name="Pan Y."/>
            <person name="Xia L."/>
            <person name="Li J."/>
            <person name="Zhao F."/>
            <person name="Cao W."/>
        </authorList>
    </citation>
    <scope>NUCLEOTIDE SEQUENCE</scope>
    <source>
        <strain evidence="1">Dsil-2018</strain>
    </source>
</reference>
<dbReference type="EMBL" id="CM023471">
    <property type="protein sequence ID" value="KAH7965448.1"/>
    <property type="molecule type" value="Genomic_DNA"/>
</dbReference>
<gene>
    <name evidence="1" type="ORF">HPB49_008022</name>
</gene>
<keyword evidence="2" id="KW-1185">Reference proteome</keyword>
<accession>A0ACB8DBT6</accession>
<evidence type="ECO:0000313" key="1">
    <source>
        <dbReference type="EMBL" id="KAH7965448.1"/>
    </source>
</evidence>
<sequence length="388" mass="43845">MPRCFVPGCKSGYDSAGSVDDKRHFFRAPRNAERLQQWERAIPGLDRKLSSSCSVCDLHFDNDDIFKVFEHNIRGEIVVIPGDKWTLKEDAVPRLFPNCPSYLSKPTRKRKAPAHRRSPAKQKRQKKHGECVDAAVGVADDEASWSTNDSMPVENVFHVLSRMAKEGRKIRGWSLDVVDAMVVFYKLGIRKNIPLVEMSVVLSGSLIIIVSADGRVVPRSVYAGKQTTEFKCMEDFTCLLLYVEQLKLCKGCPAKKYPKISSSVVASKYGETWIRNTCKVLSVNATCAQCRTLEKLFLERTKQQKDGKKKQAARLKLLRRKAIRATSRREKVKEEVILVKRKLSAITEETIDSSLHILPARQQLPFETASCLQKPSQKIGSDMMMNGL</sequence>
<comment type="caution">
    <text evidence="1">The sequence shown here is derived from an EMBL/GenBank/DDBJ whole genome shotgun (WGS) entry which is preliminary data.</text>
</comment>
<evidence type="ECO:0000313" key="2">
    <source>
        <dbReference type="Proteomes" id="UP000821865"/>
    </source>
</evidence>
<protein>
    <submittedName>
        <fullName evidence="1">Uncharacterized protein</fullName>
    </submittedName>
</protein>
<organism evidence="1 2">
    <name type="scientific">Dermacentor silvarum</name>
    <name type="common">Tick</name>
    <dbReference type="NCBI Taxonomy" id="543639"/>
    <lineage>
        <taxon>Eukaryota</taxon>
        <taxon>Metazoa</taxon>
        <taxon>Ecdysozoa</taxon>
        <taxon>Arthropoda</taxon>
        <taxon>Chelicerata</taxon>
        <taxon>Arachnida</taxon>
        <taxon>Acari</taxon>
        <taxon>Parasitiformes</taxon>
        <taxon>Ixodida</taxon>
        <taxon>Ixodoidea</taxon>
        <taxon>Ixodidae</taxon>
        <taxon>Rhipicephalinae</taxon>
        <taxon>Dermacentor</taxon>
    </lineage>
</organism>
<name>A0ACB8DBT6_DERSI</name>
<proteinExistence type="predicted"/>